<evidence type="ECO:0000256" key="11">
    <source>
        <dbReference type="ARBA" id="ARBA00023211"/>
    </source>
</evidence>
<dbReference type="InterPro" id="IPR002659">
    <property type="entry name" value="Glyco_trans_31"/>
</dbReference>
<keyword evidence="7" id="KW-0735">Signal-anchor</keyword>
<comment type="pathway">
    <text evidence="2">Protein modification; protein glycosylation.</text>
</comment>
<dbReference type="EMBL" id="OZ019905">
    <property type="protein sequence ID" value="CAK9202472.1"/>
    <property type="molecule type" value="Genomic_DNA"/>
</dbReference>
<keyword evidence="5" id="KW-0808">Transferase</keyword>
<evidence type="ECO:0000256" key="6">
    <source>
        <dbReference type="ARBA" id="ARBA00022692"/>
    </source>
</evidence>
<dbReference type="Pfam" id="PF01762">
    <property type="entry name" value="Galactosyl_T"/>
    <property type="match status" value="1"/>
</dbReference>
<evidence type="ECO:0000256" key="8">
    <source>
        <dbReference type="ARBA" id="ARBA00022989"/>
    </source>
</evidence>
<protein>
    <recommendedName>
        <fullName evidence="14">Galectin domain-containing protein</fullName>
    </recommendedName>
</protein>
<evidence type="ECO:0000256" key="3">
    <source>
        <dbReference type="ARBA" id="ARBA00008661"/>
    </source>
</evidence>
<dbReference type="SMART" id="SM00908">
    <property type="entry name" value="Gal-bind_lectin"/>
    <property type="match status" value="1"/>
</dbReference>
<dbReference type="Gene3D" id="2.60.120.200">
    <property type="match status" value="2"/>
</dbReference>
<gene>
    <name evidence="15" type="ORF">CSSPTR1EN2_LOCUS6424</name>
</gene>
<keyword evidence="16" id="KW-1185">Reference proteome</keyword>
<evidence type="ECO:0000256" key="9">
    <source>
        <dbReference type="ARBA" id="ARBA00023034"/>
    </source>
</evidence>
<dbReference type="PROSITE" id="PS51304">
    <property type="entry name" value="GALECTIN"/>
    <property type="match status" value="1"/>
</dbReference>
<dbReference type="PANTHER" id="PTHR11214:SF286">
    <property type="entry name" value="HYDROXYPROLINE O-GALACTOSYLTRANSFERASE GALT4"/>
    <property type="match status" value="1"/>
</dbReference>
<dbReference type="InterPro" id="IPR013320">
    <property type="entry name" value="ConA-like_dom_sf"/>
</dbReference>
<evidence type="ECO:0000256" key="10">
    <source>
        <dbReference type="ARBA" id="ARBA00023136"/>
    </source>
</evidence>
<evidence type="ECO:0000256" key="7">
    <source>
        <dbReference type="ARBA" id="ARBA00022968"/>
    </source>
</evidence>
<keyword evidence="11" id="KW-0464">Manganese</keyword>
<feature type="region of interest" description="Disordered" evidence="12">
    <location>
        <begin position="100"/>
        <end position="140"/>
    </location>
</feature>
<keyword evidence="4" id="KW-0328">Glycosyltransferase</keyword>
<keyword evidence="10 13" id="KW-0472">Membrane</keyword>
<comment type="similarity">
    <text evidence="3">Belongs to the glycosyltransferase 31 family.</text>
</comment>
<name>A0ABP0TQQ3_9BRYO</name>
<dbReference type="SUPFAM" id="SSF49899">
    <property type="entry name" value="Concanavalin A-like lectins/glucanases"/>
    <property type="match status" value="1"/>
</dbReference>
<dbReference type="InterPro" id="IPR001079">
    <property type="entry name" value="Galectin_CRD"/>
</dbReference>
<comment type="subcellular location">
    <subcellularLocation>
        <location evidence="1">Golgi apparatus membrane</location>
        <topology evidence="1">Single-pass type II membrane protein</topology>
    </subcellularLocation>
</comment>
<evidence type="ECO:0000313" key="15">
    <source>
        <dbReference type="EMBL" id="CAK9202472.1"/>
    </source>
</evidence>
<feature type="transmembrane region" description="Helical" evidence="13">
    <location>
        <begin position="26"/>
        <end position="45"/>
    </location>
</feature>
<dbReference type="Pfam" id="PF00337">
    <property type="entry name" value="Gal-bind_lectin"/>
    <property type="match status" value="1"/>
</dbReference>
<reference evidence="15" key="1">
    <citation type="submission" date="2024-02" db="EMBL/GenBank/DDBJ databases">
        <authorList>
            <consortium name="ELIXIR-Norway"/>
            <consortium name="Elixir Norway"/>
        </authorList>
    </citation>
    <scope>NUCLEOTIDE SEQUENCE</scope>
</reference>
<evidence type="ECO:0000256" key="12">
    <source>
        <dbReference type="SAM" id="MobiDB-lite"/>
    </source>
</evidence>
<keyword evidence="9" id="KW-0333">Golgi apparatus</keyword>
<keyword evidence="8 13" id="KW-1133">Transmembrane helix</keyword>
<keyword evidence="6 13" id="KW-0812">Transmembrane</keyword>
<evidence type="ECO:0000256" key="2">
    <source>
        <dbReference type="ARBA" id="ARBA00004922"/>
    </source>
</evidence>
<dbReference type="Proteomes" id="UP001497512">
    <property type="component" value="Chromosome 13"/>
</dbReference>
<feature type="domain" description="Galectin" evidence="14">
    <location>
        <begin position="206"/>
        <end position="417"/>
    </location>
</feature>
<proteinExistence type="inferred from homology"/>
<organism evidence="15 16">
    <name type="scientific">Sphagnum troendelagicum</name>
    <dbReference type="NCBI Taxonomy" id="128251"/>
    <lineage>
        <taxon>Eukaryota</taxon>
        <taxon>Viridiplantae</taxon>
        <taxon>Streptophyta</taxon>
        <taxon>Embryophyta</taxon>
        <taxon>Bryophyta</taxon>
        <taxon>Sphagnophytina</taxon>
        <taxon>Sphagnopsida</taxon>
        <taxon>Sphagnales</taxon>
        <taxon>Sphagnaceae</taxon>
        <taxon>Sphagnum</taxon>
    </lineage>
</organism>
<evidence type="ECO:0000313" key="16">
    <source>
        <dbReference type="Proteomes" id="UP001497512"/>
    </source>
</evidence>
<evidence type="ECO:0000256" key="4">
    <source>
        <dbReference type="ARBA" id="ARBA00022676"/>
    </source>
</evidence>
<dbReference type="Gene3D" id="3.90.550.50">
    <property type="match status" value="1"/>
</dbReference>
<evidence type="ECO:0000259" key="14">
    <source>
        <dbReference type="PROSITE" id="PS51304"/>
    </source>
</evidence>
<accession>A0ABP0TQQ3</accession>
<evidence type="ECO:0000256" key="1">
    <source>
        <dbReference type="ARBA" id="ARBA00004323"/>
    </source>
</evidence>
<evidence type="ECO:0000256" key="5">
    <source>
        <dbReference type="ARBA" id="ARBA00022679"/>
    </source>
</evidence>
<evidence type="ECO:0000256" key="13">
    <source>
        <dbReference type="SAM" id="Phobius"/>
    </source>
</evidence>
<dbReference type="PANTHER" id="PTHR11214">
    <property type="entry name" value="BETA-1,3-N-ACETYLGLUCOSAMINYLTRANSFERASE"/>
    <property type="match status" value="1"/>
</dbReference>
<sequence>MKRASAGKPAADWLWCLGRARGTQTLLVLITLCIVFITVQVPQFIGPSILPQINAPLDAIEEGLIAGLGQSRYHHHNQQQFQNTEPHQQQQRKLIANEWNQKPGQSSSDGDDHLLPGSAPSKHKTASQSSHKMEDEKVALQQQSDALPLQVVVDQAWHAGASAWQELEEVLVSKGGESVKAYGSIITTSCPYSISMNGKQLEDAHRVISLPCGLVFGSSIVLIGTPRYAHSEYKPPIARVGDGESQYVMVSQFGLELHGVKEEDGEDAPRILHLNPRLRGDWSLKPVIEHNTCYQGKWGSSQRCEGWAAAQDEETVDGQLKCEAWLEEDDDEKPGESERSWWLSSFMGRSEKGTLEWRYPFSEGHLFILNLRAGADGFHLSVDGRHISSFPYSGFVVEEVSGFSLYGDVDVHSVTINALPPMHPSYVPELVLEQGRTWKAPWYPTEEIDLFVGVMSSSNHFSERMAVRKTWFQSHLIQSSKVVARFFVALHADKNINLQVRKEANFYGDMIILPFIDRYDIVVLKTVAICEFGIHNVTAKYIMKTDDDTFVRVDKVLAEIKATSVGQGLYMGSMNEFHRPLRTGKWAVTFEEWPERIYPTYANGPGYILSKDIAQYIVSQSKANTLRLFKMEDVSVGLWVGQYGREKHVQYENSARFSQAGCVSDYLTAHYQSPRQMMCLWDTLLTTGVAKCC</sequence>